<feature type="domain" description="NACHT" evidence="3">
    <location>
        <begin position="195"/>
        <end position="343"/>
    </location>
</feature>
<dbReference type="SUPFAM" id="SSF52540">
    <property type="entry name" value="P-loop containing nucleoside triphosphate hydrolases"/>
    <property type="match status" value="1"/>
</dbReference>
<keyword evidence="1" id="KW-0677">Repeat</keyword>
<accession>A0A0B7KD74</accession>
<dbReference type="PANTHER" id="PTHR10039:SF16">
    <property type="entry name" value="GPI INOSITOL-DEACYLASE"/>
    <property type="match status" value="1"/>
</dbReference>
<dbReference type="InterPro" id="IPR056884">
    <property type="entry name" value="NPHP3-like_N"/>
</dbReference>
<dbReference type="EMBL" id="CDPU01000048">
    <property type="protein sequence ID" value="CEO55044.1"/>
    <property type="molecule type" value="Genomic_DNA"/>
</dbReference>
<reference evidence="4" key="1">
    <citation type="submission" date="2015-01" db="EMBL/GenBank/DDBJ databases">
        <authorList>
            <person name="Durling Mikael"/>
        </authorList>
    </citation>
    <scope>NUCLEOTIDE SEQUENCE</scope>
</reference>
<gene>
    <name evidence="4" type="ORF">BN869_000011102_1</name>
</gene>
<dbReference type="Gene3D" id="3.40.50.300">
    <property type="entry name" value="P-loop containing nucleotide triphosphate hydrolases"/>
    <property type="match status" value="1"/>
</dbReference>
<evidence type="ECO:0000256" key="2">
    <source>
        <dbReference type="SAM" id="Coils"/>
    </source>
</evidence>
<dbReference type="InterPro" id="IPR007111">
    <property type="entry name" value="NACHT_NTPase"/>
</dbReference>
<name>A0A0B7KD74_BIOOC</name>
<protein>
    <recommendedName>
        <fullName evidence="3">NACHT domain-containing protein</fullName>
    </recommendedName>
</protein>
<sequence>MSGLEGLGLAANVIAVIDLSAKVISWCYQYSKDVKNARADIEQLQQETHRLKIVAEDIRKLLEGPNGEKLTTAKRLSAAAGQAHSVLDTVNKTLGNKQGLRRFGLRALKWPYESKDVEGLLQELVRTREIFHLGLQIDQTNIIIGINEREKLDRIPVAEGASSHADEDATTCLPDTRVQLQQDICEWVNSGTAKPIMWLSGSAGTGKSTISLTVSNEFEKAGILGATFFFKRTQKDRSNLSKFVSTLAADLAVKVPEACRHVLDTIENQSDIFKKALGDQLDQLIIEPIIQCQAIRGRHPIVIVIDALDECEREADIRSLIQLLTRSEIAQVSYLRFLLTSRPELPIRLSFSLADSESFQSLTLHDIPDEVIRKDILTFLLFHLSKIREEYNASDISYDRKLGPAWPGKEMT</sequence>
<dbReference type="InterPro" id="IPR027417">
    <property type="entry name" value="P-loop_NTPase"/>
</dbReference>
<dbReference type="PROSITE" id="PS50837">
    <property type="entry name" value="NACHT"/>
    <property type="match status" value="1"/>
</dbReference>
<dbReference type="AlphaFoldDB" id="A0A0B7KD74"/>
<organism evidence="4">
    <name type="scientific">Bionectria ochroleuca</name>
    <name type="common">Gliocladium roseum</name>
    <dbReference type="NCBI Taxonomy" id="29856"/>
    <lineage>
        <taxon>Eukaryota</taxon>
        <taxon>Fungi</taxon>
        <taxon>Dikarya</taxon>
        <taxon>Ascomycota</taxon>
        <taxon>Pezizomycotina</taxon>
        <taxon>Sordariomycetes</taxon>
        <taxon>Hypocreomycetidae</taxon>
        <taxon>Hypocreales</taxon>
        <taxon>Bionectriaceae</taxon>
        <taxon>Clonostachys</taxon>
    </lineage>
</organism>
<dbReference type="Pfam" id="PF24883">
    <property type="entry name" value="NPHP3_N"/>
    <property type="match status" value="1"/>
</dbReference>
<dbReference type="PANTHER" id="PTHR10039">
    <property type="entry name" value="AMELOGENIN"/>
    <property type="match status" value="1"/>
</dbReference>
<evidence type="ECO:0000256" key="1">
    <source>
        <dbReference type="ARBA" id="ARBA00022737"/>
    </source>
</evidence>
<evidence type="ECO:0000259" key="3">
    <source>
        <dbReference type="PROSITE" id="PS50837"/>
    </source>
</evidence>
<feature type="coiled-coil region" evidence="2">
    <location>
        <begin position="27"/>
        <end position="61"/>
    </location>
</feature>
<keyword evidence="2" id="KW-0175">Coiled coil</keyword>
<proteinExistence type="predicted"/>
<evidence type="ECO:0000313" key="4">
    <source>
        <dbReference type="EMBL" id="CEO55044.1"/>
    </source>
</evidence>